<protein>
    <submittedName>
        <fullName evidence="2">Methionyl-tRNA formyltransferase</fullName>
    </submittedName>
</protein>
<gene>
    <name evidence="2" type="ORF">ES716_08485</name>
</gene>
<dbReference type="EMBL" id="AABKAB010000023">
    <property type="protein sequence ID" value="EAH8157940.1"/>
    <property type="molecule type" value="Genomic_DNA"/>
</dbReference>
<dbReference type="RefSeq" id="WP_072214698.1">
    <property type="nucleotide sequence ID" value="NZ_FBIB01000033.1"/>
</dbReference>
<reference evidence="2 3" key="1">
    <citation type="submission" date="2019-01" db="EMBL/GenBank/DDBJ databases">
        <authorList>
            <consortium name="PulseNet: The National Subtyping Network for Foodborne Disease Surveillance"/>
            <person name="Tarr C.L."/>
            <person name="Trees E."/>
            <person name="Katz L.S."/>
            <person name="Carleton-Romer H.A."/>
            <person name="Stroika S."/>
            <person name="Kucerova Z."/>
            <person name="Roache K.F."/>
            <person name="Sabol A.L."/>
            <person name="Besser J."/>
            <person name="Gerner-Smidt P."/>
        </authorList>
    </citation>
    <scope>NUCLEOTIDE SEQUENCE [LARGE SCALE GENOMIC DNA]</scope>
    <source>
        <strain evidence="2 3">PNUSAC007828</strain>
    </source>
</reference>
<evidence type="ECO:0000259" key="1">
    <source>
        <dbReference type="Pfam" id="PF00551"/>
    </source>
</evidence>
<name>A0A689ZH61_CAMCO</name>
<dbReference type="Pfam" id="PF00551">
    <property type="entry name" value="Formyl_trans_N"/>
    <property type="match status" value="1"/>
</dbReference>
<feature type="domain" description="Formyl transferase N-terminal" evidence="1">
    <location>
        <begin position="31"/>
        <end position="125"/>
    </location>
</feature>
<evidence type="ECO:0000313" key="3">
    <source>
        <dbReference type="Proteomes" id="UP000576616"/>
    </source>
</evidence>
<comment type="caution">
    <text evidence="2">The sequence shown here is derived from an EMBL/GenBank/DDBJ whole genome shotgun (WGS) entry which is preliminary data.</text>
</comment>
<keyword evidence="2" id="KW-0808">Transferase</keyword>
<dbReference type="PANTHER" id="PTHR11138">
    <property type="entry name" value="METHIONYL-TRNA FORMYLTRANSFERASE"/>
    <property type="match status" value="1"/>
</dbReference>
<dbReference type="GO" id="GO:0004479">
    <property type="term" value="F:methionyl-tRNA formyltransferase activity"/>
    <property type="evidence" value="ECO:0007669"/>
    <property type="project" value="TreeGrafter"/>
</dbReference>
<organism evidence="2 3">
    <name type="scientific">Campylobacter coli</name>
    <dbReference type="NCBI Taxonomy" id="195"/>
    <lineage>
        <taxon>Bacteria</taxon>
        <taxon>Pseudomonadati</taxon>
        <taxon>Campylobacterota</taxon>
        <taxon>Epsilonproteobacteria</taxon>
        <taxon>Campylobacterales</taxon>
        <taxon>Campylobacteraceae</taxon>
        <taxon>Campylobacter</taxon>
    </lineage>
</organism>
<dbReference type="PANTHER" id="PTHR11138:SF5">
    <property type="entry name" value="METHIONYL-TRNA FORMYLTRANSFERASE, MITOCHONDRIAL"/>
    <property type="match status" value="1"/>
</dbReference>
<dbReference type="AlphaFoldDB" id="A0A689ZH61"/>
<dbReference type="SUPFAM" id="SSF53328">
    <property type="entry name" value="Formyltransferase"/>
    <property type="match status" value="1"/>
</dbReference>
<evidence type="ECO:0000313" key="2">
    <source>
        <dbReference type="EMBL" id="EAH8157940.1"/>
    </source>
</evidence>
<proteinExistence type="predicted"/>
<sequence length="214" mass="25012">MKIAILTSPNQWFIPYAKELNQQIKNSKLFYNHTEIFNFDIVFILSYHKIIDKNFLKHNKHNIVIHASNLPQGKGWAPLFHQVIEGKNEITFSLFEADDKADNGDIYLQKNLKLNGLELYEELREKQARFTLDMCLEFLELYPNIQAKKQVGKESFYPKRSPKDSELDINKSLNEQFNLLRIASNEDFPAFFYKDGKKFILKIYLDSTGGGVKP</sequence>
<dbReference type="Gene3D" id="3.40.50.12230">
    <property type="match status" value="1"/>
</dbReference>
<accession>A0A689ZH61</accession>
<dbReference type="InterPro" id="IPR036477">
    <property type="entry name" value="Formyl_transf_N_sf"/>
</dbReference>
<dbReference type="Proteomes" id="UP000576616">
    <property type="component" value="Unassembled WGS sequence"/>
</dbReference>
<dbReference type="InterPro" id="IPR002376">
    <property type="entry name" value="Formyl_transf_N"/>
</dbReference>